<gene>
    <name evidence="2" type="ORF">J0S82_006479</name>
</gene>
<protein>
    <submittedName>
        <fullName evidence="2">AP-3 complex subunit beta-1</fullName>
    </submittedName>
</protein>
<accession>A0A8J6DWL4</accession>
<dbReference type="SMART" id="SM01355">
    <property type="entry name" value="AP3B1_C"/>
    <property type="match status" value="1"/>
</dbReference>
<reference evidence="2" key="1">
    <citation type="journal article" date="2021" name="Evol. Appl.">
        <title>The genome of the Pyrenean desman and the effects of bottlenecks and inbreeding on the genomic landscape of an endangered species.</title>
        <authorList>
            <person name="Escoda L."/>
            <person name="Castresana J."/>
        </authorList>
    </citation>
    <scope>NUCLEOTIDE SEQUENCE</scope>
    <source>
        <strain evidence="2">IBE-C5619</strain>
    </source>
</reference>
<evidence type="ECO:0000313" key="2">
    <source>
        <dbReference type="EMBL" id="KAG8524617.1"/>
    </source>
</evidence>
<sequence>VSTPVFVPMKTHVLLHRMSGKGLAAHYFFPRQPCIFGEKMVSVQITMNNTTDRKIENIYIGEKKLPVGMQMHVFDPIVFSLLLFHILHVFMSKLSYFLESLEPEGSITVSMGIDFCDSTQTASFQLCTKDDCFSVNIQPPVGELLLPVAISEKDFKKEQGMLTGMNETSTVIIAAPQNFTSSVILQKVVNVANVGVVPSGQDNIHR</sequence>
<evidence type="ECO:0000313" key="3">
    <source>
        <dbReference type="Proteomes" id="UP000700334"/>
    </source>
</evidence>
<evidence type="ECO:0000259" key="1">
    <source>
        <dbReference type="SMART" id="SM01355"/>
    </source>
</evidence>
<dbReference type="Proteomes" id="UP000700334">
    <property type="component" value="Unassembled WGS sequence"/>
</dbReference>
<dbReference type="Pfam" id="PF24080">
    <property type="entry name" value="AP3B1_C_2"/>
    <property type="match status" value="1"/>
</dbReference>
<keyword evidence="3" id="KW-1185">Reference proteome</keyword>
<feature type="non-terminal residue" evidence="2">
    <location>
        <position position="1"/>
    </location>
</feature>
<dbReference type="OrthoDB" id="302453at2759"/>
<proteinExistence type="predicted"/>
<dbReference type="Pfam" id="PF14796">
    <property type="entry name" value="AP3B1_C"/>
    <property type="match status" value="1"/>
</dbReference>
<comment type="caution">
    <text evidence="2">The sequence shown here is derived from an EMBL/GenBank/DDBJ whole genome shotgun (WGS) entry which is preliminary data.</text>
</comment>
<dbReference type="AlphaFoldDB" id="A0A8J6DWL4"/>
<dbReference type="InterPro" id="IPR029390">
    <property type="entry name" value="AP3B_C"/>
</dbReference>
<dbReference type="InterPro" id="IPR056314">
    <property type="entry name" value="AP3B1/2_C"/>
</dbReference>
<dbReference type="EMBL" id="JAGFMF010011381">
    <property type="protein sequence ID" value="KAG8524617.1"/>
    <property type="molecule type" value="Genomic_DNA"/>
</dbReference>
<organism evidence="2 3">
    <name type="scientific">Galemys pyrenaicus</name>
    <name type="common">Iberian desman</name>
    <name type="synonym">Pyrenean desman</name>
    <dbReference type="NCBI Taxonomy" id="202257"/>
    <lineage>
        <taxon>Eukaryota</taxon>
        <taxon>Metazoa</taxon>
        <taxon>Chordata</taxon>
        <taxon>Craniata</taxon>
        <taxon>Vertebrata</taxon>
        <taxon>Euteleostomi</taxon>
        <taxon>Mammalia</taxon>
        <taxon>Eutheria</taxon>
        <taxon>Laurasiatheria</taxon>
        <taxon>Eulipotyphla</taxon>
        <taxon>Talpidae</taxon>
        <taxon>Galemys</taxon>
    </lineage>
</organism>
<name>A0A8J6DWL4_GALPY</name>
<feature type="domain" description="AP-3 complex subunit beta C-terminal" evidence="1">
    <location>
        <begin position="1"/>
        <end position="120"/>
    </location>
</feature>